<dbReference type="AlphaFoldDB" id="A0A2P6NJ25"/>
<evidence type="ECO:0000256" key="4">
    <source>
        <dbReference type="ARBA" id="ARBA00022676"/>
    </source>
</evidence>
<dbReference type="FunCoup" id="A0A2P6NJ25">
    <property type="interactions" value="84"/>
</dbReference>
<dbReference type="GO" id="GO:0009113">
    <property type="term" value="P:purine nucleobase biosynthetic process"/>
    <property type="evidence" value="ECO:0007669"/>
    <property type="project" value="InterPro"/>
</dbReference>
<organism evidence="9 10">
    <name type="scientific">Planoprotostelium fungivorum</name>
    <dbReference type="NCBI Taxonomy" id="1890364"/>
    <lineage>
        <taxon>Eukaryota</taxon>
        <taxon>Amoebozoa</taxon>
        <taxon>Evosea</taxon>
        <taxon>Variosea</taxon>
        <taxon>Cavosteliida</taxon>
        <taxon>Cavosteliaceae</taxon>
        <taxon>Planoprotostelium</taxon>
    </lineage>
</organism>
<dbReference type="SUPFAM" id="SSF53271">
    <property type="entry name" value="PRTase-like"/>
    <property type="match status" value="1"/>
</dbReference>
<dbReference type="Gene3D" id="3.60.20.10">
    <property type="entry name" value="Glutamine Phosphoribosylpyrophosphate, subunit 1, domain 1"/>
    <property type="match status" value="1"/>
</dbReference>
<evidence type="ECO:0000313" key="9">
    <source>
        <dbReference type="EMBL" id="PRP83929.1"/>
    </source>
</evidence>
<dbReference type="CDD" id="cd00715">
    <property type="entry name" value="GPATase_N"/>
    <property type="match status" value="1"/>
</dbReference>
<comment type="similarity">
    <text evidence="2">In the C-terminal section; belongs to the purine/pyrimidine phosphoribosyltransferase family.</text>
</comment>
<sequence>MSDFAKYRRCIICLHKAPIWSRKFVLTCQLLVTSFITLNPIQLLFLDSGSVLPVEVDDNADTGYSHYHRKADMREDALFASSRCASSLDDASIICQLRVVVEFKDEEKLKSTDSQCIGELLCGLATSEHLVLVVKTDLKTRFDFWTPKDGSYSVWRCSDMQKAMQHISRFLLNSSKLALFRELNMDQPELRAMKRVRTAYDGGVVEDMLNIIPDLPKEERLPCYICRSVFRVATTVRPEYLDHLPQGVRWGLTSDTVADSHGGKAEKRRVLGRSNFCTPRGSMQEHFDLTEATTITEWNNGDSTLMEDDPKEKCGIFGIYAPELDGIGRLISLALIALQHRGQESCGIVTQDNMENTYFKAGVGLVTQVFTEVNLKEMKGHMGVGHTRYSTAGGSSLNNAQPSVVHTYHGKIAVAENGNITTQKKLRREILKGGIAFQKESDIEVITQCIAANPVGVDESNGPNWEARLKSFMQKTEGAYSLAIQTPDGIYGCRDCLGMRPLSIGVMTLTKEDGGEVQRYCIASETCALNLVGASYLREVQPGEIIRIDEDGLHSSMGRESVRQALCIFEYVYLARPDSYIEDQLVYSVRQRLGRQLAKESPIDADVVIGVPDSSLQAAMGYAQESGIPYLDGLMKNRYIYRTFIQPTQKERKSGIDLKFNPLVENIRGKRVVLVDDSIVRGNTLAHLLKVVRNAGAKEVHVRISSPPLISPCFMGIDFATTDQLVAHNKTNDEICQIIGADTLAYLTNEGLESAVKAGLPSTQKGGYCGACFTGQYPLEAR</sequence>
<evidence type="ECO:0000256" key="2">
    <source>
        <dbReference type="ARBA" id="ARBA00010138"/>
    </source>
</evidence>
<dbReference type="Pfam" id="PF13522">
    <property type="entry name" value="GATase_6"/>
    <property type="match status" value="1"/>
</dbReference>
<keyword evidence="5" id="KW-0808">Transferase</keyword>
<dbReference type="InterPro" id="IPR005854">
    <property type="entry name" value="PurF"/>
</dbReference>
<dbReference type="InterPro" id="IPR029057">
    <property type="entry name" value="PRTase-like"/>
</dbReference>
<proteinExistence type="inferred from homology"/>
<dbReference type="InterPro" id="IPR035584">
    <property type="entry name" value="PurF_N"/>
</dbReference>
<keyword evidence="7" id="KW-0315">Glutamine amidotransferase</keyword>
<evidence type="ECO:0000256" key="6">
    <source>
        <dbReference type="ARBA" id="ARBA00022755"/>
    </source>
</evidence>
<dbReference type="PROSITE" id="PS51278">
    <property type="entry name" value="GATASE_TYPE_2"/>
    <property type="match status" value="1"/>
</dbReference>
<accession>A0A2P6NJ25</accession>
<reference evidence="9 10" key="1">
    <citation type="journal article" date="2018" name="Genome Biol. Evol.">
        <title>Multiple Roots of Fruiting Body Formation in Amoebozoa.</title>
        <authorList>
            <person name="Hillmann F."/>
            <person name="Forbes G."/>
            <person name="Novohradska S."/>
            <person name="Ferling I."/>
            <person name="Riege K."/>
            <person name="Groth M."/>
            <person name="Westermann M."/>
            <person name="Marz M."/>
            <person name="Spaller T."/>
            <person name="Winckler T."/>
            <person name="Schaap P."/>
            <person name="Glockner G."/>
        </authorList>
    </citation>
    <scope>NUCLEOTIDE SEQUENCE [LARGE SCALE GENOMIC DNA]</scope>
    <source>
        <strain evidence="9 10">Jena</strain>
    </source>
</reference>
<protein>
    <recommendedName>
        <fullName evidence="3">amidophosphoribosyltransferase</fullName>
        <ecNumber evidence="3">2.4.2.14</ecNumber>
    </recommendedName>
</protein>
<comment type="caution">
    <text evidence="9">The sequence shown here is derived from an EMBL/GenBank/DDBJ whole genome shotgun (WGS) entry which is preliminary data.</text>
</comment>
<evidence type="ECO:0000256" key="5">
    <source>
        <dbReference type="ARBA" id="ARBA00022679"/>
    </source>
</evidence>
<evidence type="ECO:0000256" key="7">
    <source>
        <dbReference type="ARBA" id="ARBA00022962"/>
    </source>
</evidence>
<dbReference type="OrthoDB" id="191723at2759"/>
<dbReference type="GO" id="GO:0006189">
    <property type="term" value="P:'de novo' IMP biosynthetic process"/>
    <property type="evidence" value="ECO:0007669"/>
    <property type="project" value="UniProtKB-UniPathway"/>
</dbReference>
<evidence type="ECO:0000313" key="10">
    <source>
        <dbReference type="Proteomes" id="UP000241769"/>
    </source>
</evidence>
<keyword evidence="10" id="KW-1185">Reference proteome</keyword>
<keyword evidence="6" id="KW-0658">Purine biosynthesis</keyword>
<feature type="domain" description="Glutamine amidotransferase type-2" evidence="8">
    <location>
        <begin position="314"/>
        <end position="551"/>
    </location>
</feature>
<dbReference type="CDD" id="cd06223">
    <property type="entry name" value="PRTases_typeI"/>
    <property type="match status" value="1"/>
</dbReference>
<dbReference type="Pfam" id="PF00156">
    <property type="entry name" value="Pribosyltran"/>
    <property type="match status" value="1"/>
</dbReference>
<dbReference type="Proteomes" id="UP000241769">
    <property type="component" value="Unassembled WGS sequence"/>
</dbReference>
<dbReference type="STRING" id="1890364.A0A2P6NJ25"/>
<dbReference type="PANTHER" id="PTHR11907">
    <property type="entry name" value="AMIDOPHOSPHORIBOSYLTRANSFERASE"/>
    <property type="match status" value="1"/>
</dbReference>
<dbReference type="GO" id="GO:0004044">
    <property type="term" value="F:amidophosphoribosyltransferase activity"/>
    <property type="evidence" value="ECO:0007669"/>
    <property type="project" value="UniProtKB-EC"/>
</dbReference>
<name>A0A2P6NJ25_9EUKA</name>
<dbReference type="InterPro" id="IPR017932">
    <property type="entry name" value="GATase_2_dom"/>
</dbReference>
<dbReference type="InterPro" id="IPR000836">
    <property type="entry name" value="PRTase_dom"/>
</dbReference>
<comment type="pathway">
    <text evidence="1">Purine metabolism; IMP biosynthesis via de novo pathway; N(1)-(5-phospho-D-ribosyl)glycinamide from 5-phospho-alpha-D-ribose 1-diphosphate: step 1/2.</text>
</comment>
<keyword evidence="4" id="KW-0328">Glycosyltransferase</keyword>
<gene>
    <name evidence="9" type="ORF">PROFUN_08866</name>
</gene>
<dbReference type="InterPro" id="IPR029055">
    <property type="entry name" value="Ntn_hydrolases_N"/>
</dbReference>
<dbReference type="NCBIfam" id="TIGR01134">
    <property type="entry name" value="purF"/>
    <property type="match status" value="1"/>
</dbReference>
<evidence type="ECO:0000256" key="3">
    <source>
        <dbReference type="ARBA" id="ARBA00011941"/>
    </source>
</evidence>
<dbReference type="HAMAP" id="MF_01931">
    <property type="entry name" value="PurF"/>
    <property type="match status" value="1"/>
</dbReference>
<dbReference type="SUPFAM" id="SSF56235">
    <property type="entry name" value="N-terminal nucleophile aminohydrolases (Ntn hydrolases)"/>
    <property type="match status" value="1"/>
</dbReference>
<evidence type="ECO:0000256" key="1">
    <source>
        <dbReference type="ARBA" id="ARBA00005209"/>
    </source>
</evidence>
<dbReference type="EC" id="2.4.2.14" evidence="3"/>
<dbReference type="EMBL" id="MDYQ01000073">
    <property type="protein sequence ID" value="PRP83929.1"/>
    <property type="molecule type" value="Genomic_DNA"/>
</dbReference>
<evidence type="ECO:0000259" key="8">
    <source>
        <dbReference type="PROSITE" id="PS51278"/>
    </source>
</evidence>
<dbReference type="InParanoid" id="A0A2P6NJ25"/>
<dbReference type="Gene3D" id="3.40.50.2020">
    <property type="match status" value="1"/>
</dbReference>
<dbReference type="UniPathway" id="UPA00074">
    <property type="reaction ID" value="UER00124"/>
</dbReference>